<protein>
    <recommendedName>
        <fullName evidence="4 6">Regulatory protein RecX</fullName>
    </recommendedName>
</protein>
<evidence type="ECO:0000256" key="4">
    <source>
        <dbReference type="ARBA" id="ARBA00018111"/>
    </source>
</evidence>
<accession>S0KQC0</accession>
<evidence type="ECO:0000313" key="11">
    <source>
        <dbReference type="Proteomes" id="UP000015961"/>
    </source>
</evidence>
<dbReference type="Pfam" id="PF21982">
    <property type="entry name" value="RecX_HTH1"/>
    <property type="match status" value="1"/>
</dbReference>
<feature type="domain" description="RecX third three-helical" evidence="8">
    <location>
        <begin position="151"/>
        <end position="198"/>
    </location>
</feature>
<evidence type="ECO:0000256" key="3">
    <source>
        <dbReference type="ARBA" id="ARBA00009695"/>
    </source>
</evidence>
<dbReference type="Pfam" id="PF21981">
    <property type="entry name" value="RecX_HTH3"/>
    <property type="match status" value="2"/>
</dbReference>
<dbReference type="Gene3D" id="1.10.10.10">
    <property type="entry name" value="Winged helix-like DNA-binding domain superfamily/Winged helix DNA-binding domain"/>
    <property type="match status" value="4"/>
</dbReference>
<dbReference type="AlphaFoldDB" id="S0KQC0"/>
<dbReference type="PATRIC" id="fig|1140003.3.peg.1216"/>
<dbReference type="GO" id="GO:0006282">
    <property type="term" value="P:regulation of DNA repair"/>
    <property type="evidence" value="ECO:0007669"/>
    <property type="project" value="UniProtKB-UniRule"/>
</dbReference>
<comment type="caution">
    <text evidence="10">The sequence shown here is derived from an EMBL/GenBank/DDBJ whole genome shotgun (WGS) entry which is preliminary data.</text>
</comment>
<dbReference type="Proteomes" id="UP000015961">
    <property type="component" value="Unassembled WGS sequence"/>
</dbReference>
<dbReference type="HAMAP" id="MF_01114">
    <property type="entry name" value="RecX"/>
    <property type="match status" value="1"/>
</dbReference>
<sequence length="263" mass="31156">MKIVQVKKMKKNYKVLFDSGDELIASEDFLIMAHLFKDQEFTEEEFHALQAQSGYDRGVQLAMNYISYQLRTKKEVDQYLKEQEFSSEDRPKILTRLIELRLIDDRFYAESFVRTQLSLGDKGPKQLKQKMKQKGLDDETIEYGLTFYTKDDELDLAQVVALKLNKRIHHKSYRERLQKIRMGLMQKGYDTSIIEQVMQQISLELDEEEETVALEKTGEQLLRRHARLPLAKREQKVKQSLYTKGFSLEAIQIFLEKERENEE</sequence>
<comment type="similarity">
    <text evidence="3 6">Belongs to the RecX family.</text>
</comment>
<evidence type="ECO:0000256" key="1">
    <source>
        <dbReference type="ARBA" id="ARBA00003529"/>
    </source>
</evidence>
<organism evidence="10 11">
    <name type="scientific">Enterococcus sulfureus ATCC 49903</name>
    <dbReference type="NCBI Taxonomy" id="1140003"/>
    <lineage>
        <taxon>Bacteria</taxon>
        <taxon>Bacillati</taxon>
        <taxon>Bacillota</taxon>
        <taxon>Bacilli</taxon>
        <taxon>Lactobacillales</taxon>
        <taxon>Enterococcaceae</taxon>
        <taxon>Enterococcus</taxon>
    </lineage>
</organism>
<dbReference type="EMBL" id="ASWO01000005">
    <property type="protein sequence ID" value="EOT83696.1"/>
    <property type="molecule type" value="Genomic_DNA"/>
</dbReference>
<evidence type="ECO:0000259" key="8">
    <source>
        <dbReference type="Pfam" id="PF21981"/>
    </source>
</evidence>
<dbReference type="RefSeq" id="WP_016185711.1">
    <property type="nucleotide sequence ID" value="NZ_ASWO01000005.1"/>
</dbReference>
<evidence type="ECO:0000259" key="9">
    <source>
        <dbReference type="Pfam" id="PF21982"/>
    </source>
</evidence>
<dbReference type="InterPro" id="IPR003783">
    <property type="entry name" value="Regulatory_RecX"/>
</dbReference>
<dbReference type="InterPro" id="IPR053924">
    <property type="entry name" value="RecX_HTH_2nd"/>
</dbReference>
<keyword evidence="11" id="KW-1185">Reference proteome</keyword>
<dbReference type="InterPro" id="IPR036388">
    <property type="entry name" value="WH-like_DNA-bd_sf"/>
</dbReference>
<dbReference type="InterPro" id="IPR053926">
    <property type="entry name" value="RecX_HTH_1st"/>
</dbReference>
<dbReference type="eggNOG" id="COG2137">
    <property type="taxonomic scope" value="Bacteria"/>
</dbReference>
<evidence type="ECO:0000313" key="10">
    <source>
        <dbReference type="EMBL" id="EOT83696.1"/>
    </source>
</evidence>
<feature type="domain" description="RecX third three-helical" evidence="8">
    <location>
        <begin position="208"/>
        <end position="255"/>
    </location>
</feature>
<feature type="domain" description="RecX first three-helical" evidence="9">
    <location>
        <begin position="60"/>
        <end position="97"/>
    </location>
</feature>
<comment type="function">
    <text evidence="1 6">Modulates RecA activity.</text>
</comment>
<evidence type="ECO:0000256" key="5">
    <source>
        <dbReference type="ARBA" id="ARBA00022490"/>
    </source>
</evidence>
<dbReference type="PANTHER" id="PTHR33602">
    <property type="entry name" value="REGULATORY PROTEIN RECX FAMILY PROTEIN"/>
    <property type="match status" value="1"/>
</dbReference>
<keyword evidence="5 6" id="KW-0963">Cytoplasm</keyword>
<dbReference type="InterPro" id="IPR053925">
    <property type="entry name" value="RecX_HTH_3rd"/>
</dbReference>
<evidence type="ECO:0000259" key="7">
    <source>
        <dbReference type="Pfam" id="PF02631"/>
    </source>
</evidence>
<dbReference type="PANTHER" id="PTHR33602:SF1">
    <property type="entry name" value="REGULATORY PROTEIN RECX FAMILY PROTEIN"/>
    <property type="match status" value="1"/>
</dbReference>
<evidence type="ECO:0000256" key="2">
    <source>
        <dbReference type="ARBA" id="ARBA00004496"/>
    </source>
</evidence>
<dbReference type="STRING" id="1140003.OMY_01259"/>
<dbReference type="Pfam" id="PF02631">
    <property type="entry name" value="RecX_HTH2"/>
    <property type="match status" value="1"/>
</dbReference>
<dbReference type="GO" id="GO:0005737">
    <property type="term" value="C:cytoplasm"/>
    <property type="evidence" value="ECO:0007669"/>
    <property type="project" value="UniProtKB-SubCell"/>
</dbReference>
<proteinExistence type="inferred from homology"/>
<comment type="subcellular location">
    <subcellularLocation>
        <location evidence="2 6">Cytoplasm</location>
    </subcellularLocation>
</comment>
<dbReference type="OrthoDB" id="5421057at2"/>
<name>S0KQC0_9ENTE</name>
<gene>
    <name evidence="6" type="primary">recX</name>
    <name evidence="10" type="ORF">I573_01421</name>
</gene>
<reference evidence="10 11" key="1">
    <citation type="submission" date="2013-03" db="EMBL/GenBank/DDBJ databases">
        <title>The Genome Sequence of Enterococcus sulfureus ATCC_49903 (PacBio/Illumina hybrid assembly).</title>
        <authorList>
            <consortium name="The Broad Institute Genomics Platform"/>
            <consortium name="The Broad Institute Genome Sequencing Center for Infectious Disease"/>
            <person name="Earl A."/>
            <person name="Russ C."/>
            <person name="Gilmore M."/>
            <person name="Surin D."/>
            <person name="Walker B."/>
            <person name="Young S."/>
            <person name="Zeng Q."/>
            <person name="Gargeya S."/>
            <person name="Fitzgerald M."/>
            <person name="Haas B."/>
            <person name="Abouelleil A."/>
            <person name="Allen A.W."/>
            <person name="Alvarado L."/>
            <person name="Arachchi H.M."/>
            <person name="Berlin A.M."/>
            <person name="Chapman S.B."/>
            <person name="Gainer-Dewar J."/>
            <person name="Goldberg J."/>
            <person name="Griggs A."/>
            <person name="Gujja S."/>
            <person name="Hansen M."/>
            <person name="Howarth C."/>
            <person name="Imamovic A."/>
            <person name="Ireland A."/>
            <person name="Larimer J."/>
            <person name="McCowan C."/>
            <person name="Murphy C."/>
            <person name="Pearson M."/>
            <person name="Poon T.W."/>
            <person name="Priest M."/>
            <person name="Roberts A."/>
            <person name="Saif S."/>
            <person name="Shea T."/>
            <person name="Sisk P."/>
            <person name="Sykes S."/>
            <person name="Wortman J."/>
            <person name="Nusbaum C."/>
            <person name="Birren B."/>
        </authorList>
    </citation>
    <scope>NUCLEOTIDE SEQUENCE [LARGE SCALE GENOMIC DNA]</scope>
    <source>
        <strain evidence="10 11">ATCC 49903</strain>
    </source>
</reference>
<feature type="domain" description="RecX second three-helical" evidence="7">
    <location>
        <begin position="104"/>
        <end position="142"/>
    </location>
</feature>
<evidence type="ECO:0000256" key="6">
    <source>
        <dbReference type="HAMAP-Rule" id="MF_01114"/>
    </source>
</evidence>